<proteinExistence type="predicted"/>
<dbReference type="RefSeq" id="WP_315878531.1">
    <property type="nucleotide sequence ID" value="NZ_JAWCTQ010000016.1"/>
</dbReference>
<organism evidence="1 2">
    <name type="scientific">Streptomyces tamarix</name>
    <dbReference type="NCBI Taxonomy" id="3078565"/>
    <lineage>
        <taxon>Bacteria</taxon>
        <taxon>Bacillati</taxon>
        <taxon>Actinomycetota</taxon>
        <taxon>Actinomycetes</taxon>
        <taxon>Kitasatosporales</taxon>
        <taxon>Streptomycetaceae</taxon>
        <taxon>Streptomyces</taxon>
    </lineage>
</organism>
<dbReference type="Proteomes" id="UP001250181">
    <property type="component" value="Unassembled WGS sequence"/>
</dbReference>
<gene>
    <name evidence="1" type="ORF">RND61_15520</name>
</gene>
<reference evidence="1 2" key="1">
    <citation type="submission" date="2023-09" db="EMBL/GenBank/DDBJ databases">
        <title>Streptomyces sp. nov.: A antagonism against Alternaria gaisen Producing Streptochlin, Isolated from Tamarix root soil.</title>
        <authorList>
            <person name="Chen Y."/>
        </authorList>
    </citation>
    <scope>NUCLEOTIDE SEQUENCE [LARGE SCALE GENOMIC DNA]</scope>
    <source>
        <strain evidence="1 2">TRM76323</strain>
    </source>
</reference>
<evidence type="ECO:0000313" key="2">
    <source>
        <dbReference type="Proteomes" id="UP001250181"/>
    </source>
</evidence>
<sequence length="122" mass="13948">MIDEDLLKENMQLYTDKVHMLNEVSEPSYQLKIAIAQAEGQLAVTNDLYHYALTGEESDNTIHFQALAESLANYGAVTGKNFDFNDAFSNLDDMTIEIVEDIAYQQSWIDTYKTYTYLDNSK</sequence>
<accession>A0ABU3QL05</accession>
<keyword evidence="2" id="KW-1185">Reference proteome</keyword>
<comment type="caution">
    <text evidence="1">The sequence shown here is derived from an EMBL/GenBank/DDBJ whole genome shotgun (WGS) entry which is preliminary data.</text>
</comment>
<evidence type="ECO:0000313" key="1">
    <source>
        <dbReference type="EMBL" id="MDT9683457.1"/>
    </source>
</evidence>
<protein>
    <submittedName>
        <fullName evidence="1">Uncharacterized protein</fullName>
    </submittedName>
</protein>
<dbReference type="EMBL" id="JAWCTQ010000016">
    <property type="protein sequence ID" value="MDT9683457.1"/>
    <property type="molecule type" value="Genomic_DNA"/>
</dbReference>
<name>A0ABU3QL05_9ACTN</name>